<dbReference type="InterPro" id="IPR011989">
    <property type="entry name" value="ARM-like"/>
</dbReference>
<dbReference type="Proteomes" id="UP000006769">
    <property type="component" value="Unassembled WGS sequence"/>
</dbReference>
<dbReference type="SMART" id="SM00185">
    <property type="entry name" value="ARM"/>
    <property type="match status" value="5"/>
</dbReference>
<dbReference type="InterPro" id="IPR016024">
    <property type="entry name" value="ARM-type_fold"/>
</dbReference>
<evidence type="ECO:0000313" key="2">
    <source>
        <dbReference type="EMBL" id="EKE42102.1"/>
    </source>
</evidence>
<dbReference type="PANTHER" id="PTHR15605">
    <property type="entry name" value="KINESIN-ASSOCIATED PROTEINS"/>
    <property type="match status" value="1"/>
</dbReference>
<proteinExistence type="predicted"/>
<feature type="repeat" description="ARM" evidence="1">
    <location>
        <begin position="214"/>
        <end position="249"/>
    </location>
</feature>
<dbReference type="AlphaFoldDB" id="K2H6H3"/>
<dbReference type="OrthoDB" id="1683831at2759"/>
<dbReference type="VEuPathDB" id="AmoebaDB:ENU1_032530"/>
<feature type="repeat" description="ARM" evidence="1">
    <location>
        <begin position="381"/>
        <end position="425"/>
    </location>
</feature>
<dbReference type="RefSeq" id="XP_008855563.1">
    <property type="nucleotide sequence ID" value="XM_008857341.1"/>
</dbReference>
<dbReference type="OMA" id="SIWGMAD"/>
<dbReference type="GO" id="GO:0007018">
    <property type="term" value="P:microtubule-based movement"/>
    <property type="evidence" value="ECO:0007669"/>
    <property type="project" value="TreeGrafter"/>
</dbReference>
<dbReference type="GO" id="GO:0016939">
    <property type="term" value="C:kinesin II complex"/>
    <property type="evidence" value="ECO:0007669"/>
    <property type="project" value="TreeGrafter"/>
</dbReference>
<dbReference type="InterPro" id="IPR000225">
    <property type="entry name" value="Armadillo"/>
</dbReference>
<accession>K2H6H3</accession>
<gene>
    <name evidence="2" type="ORF">ENU1_032530</name>
</gene>
<dbReference type="GO" id="GO:0044782">
    <property type="term" value="P:cilium organization"/>
    <property type="evidence" value="ECO:0007669"/>
    <property type="project" value="TreeGrafter"/>
</dbReference>
<evidence type="ECO:0000313" key="3">
    <source>
        <dbReference type="Proteomes" id="UP000006769"/>
    </source>
</evidence>
<protein>
    <submittedName>
        <fullName evidence="2">Uncharacterized protein</fullName>
    </submittedName>
</protein>
<dbReference type="PANTHER" id="PTHR15605:SF2">
    <property type="entry name" value="KINESIN-ASSOCIATED PROTEIN 3"/>
    <property type="match status" value="1"/>
</dbReference>
<sequence length="744" mass="82573">MVRKACQKLINENDYGTIVDIYEELISKIQDKEKGQSRKSKCIEENICQTIMKHIQSGDSEVIHSSGKFLRALLTNCHIAQEAAIKAGLGVVVSNQLIKYNDIAEISGVLSGSIWGMADNEDKNGLISKTTVDGLCGCLDDTNIFAVTSAVGALLTLAEDDQFVHLIEKSDIMKKIVKVIKMGEEDETLARLIGGFLCNAAGEKETQVQFNEAGGIEALFKLLEKQENNLTVVARIMSGIRALSNEDEGVLEKLIENSSRFISIGKKHPNEEIIVPMLGIFFNFSQTDSKEVEVHQKCSEIVSNYTNISKEAARLALGYYMNLSTCEEVAEDMAENQKIINEVKKAMDQNEDEDKIISRGCGFLQNISDFEEGRKAILEQGITKNLIEGFKKNREEEEVVKSCLSAITNMSQADELAIEIVKEGGAKEIDHVLDDNKDEELVRLALICVINISSSDNVEEYIDKDWCKHIIEDLDKFKKPIIKEKAITAISGLATMEGLKKELIENDVITALAKYFHVSEVTQIKALNTLFALSSETEVPKKIVEAHLLSSAAQTINISVCSENFCGLIANCAKDQSIHYELLPFVQDILTIIKSKKTEKAVMFGLNVLINLCSNKETREALRTKEIVSVIVKSISSFKPTKSIVLSGYSALGNASIDEEIKKELDKNLAFETTQQIVKLYNNDDVVLEKVVNFIAAACNHSVENKKLVNEKLGTTLEEMKGFVKNGKTKEIIEKIQKAIKQSF</sequence>
<dbReference type="GO" id="GO:0035869">
    <property type="term" value="C:ciliary transition zone"/>
    <property type="evidence" value="ECO:0007669"/>
    <property type="project" value="TreeGrafter"/>
</dbReference>
<dbReference type="GO" id="GO:0019894">
    <property type="term" value="F:kinesin binding"/>
    <property type="evidence" value="ECO:0007669"/>
    <property type="project" value="InterPro"/>
</dbReference>
<dbReference type="GO" id="GO:0005930">
    <property type="term" value="C:axoneme"/>
    <property type="evidence" value="ECO:0007669"/>
    <property type="project" value="TreeGrafter"/>
</dbReference>
<dbReference type="InterPro" id="IPR008658">
    <property type="entry name" value="KAP3"/>
</dbReference>
<dbReference type="EMBL" id="JH925612">
    <property type="protein sequence ID" value="EKE42102.1"/>
    <property type="molecule type" value="Genomic_DNA"/>
</dbReference>
<dbReference type="SUPFAM" id="SSF48371">
    <property type="entry name" value="ARM repeat"/>
    <property type="match status" value="2"/>
</dbReference>
<evidence type="ECO:0000256" key="1">
    <source>
        <dbReference type="PROSITE-ProRule" id="PRU00259"/>
    </source>
</evidence>
<name>K2H6H3_ENTNP</name>
<reference evidence="2 3" key="1">
    <citation type="submission" date="2011-11" db="EMBL/GenBank/DDBJ databases">
        <authorList>
            <person name="Hannick L."/>
            <person name="Karamycheva S."/>
            <person name="Lorenzi H."/>
            <person name="Caler E."/>
        </authorList>
    </citation>
    <scope>NUCLEOTIDE SEQUENCE [LARGE SCALE GENOMIC DNA]</scope>
    <source>
        <strain evidence="2 3">P19</strain>
    </source>
</reference>
<dbReference type="GeneID" id="20071737"/>
<dbReference type="PROSITE" id="PS50176">
    <property type="entry name" value="ARM_REPEAT"/>
    <property type="match status" value="2"/>
</dbReference>
<dbReference type="Gene3D" id="1.25.10.10">
    <property type="entry name" value="Leucine-rich Repeat Variant"/>
    <property type="match status" value="2"/>
</dbReference>
<organism evidence="2 3">
    <name type="scientific">Entamoeba nuttalli (strain P19)</name>
    <name type="common">Amoeba</name>
    <dbReference type="NCBI Taxonomy" id="1076696"/>
    <lineage>
        <taxon>Eukaryota</taxon>
        <taxon>Amoebozoa</taxon>
        <taxon>Evosea</taxon>
        <taxon>Archamoebae</taxon>
        <taxon>Mastigamoebida</taxon>
        <taxon>Entamoebidae</taxon>
        <taxon>Entamoeba</taxon>
    </lineage>
</organism>